<dbReference type="EMBL" id="JN849462">
    <property type="protein sequence ID" value="AFN37492.1"/>
    <property type="molecule type" value="Genomic_DNA"/>
</dbReference>
<name>I6X2M3_9CAUD</name>
<dbReference type="SUPFAM" id="SSF53756">
    <property type="entry name" value="UDP-Glycosyltransferase/glycogen phosphorylase"/>
    <property type="match status" value="1"/>
</dbReference>
<evidence type="ECO:0000313" key="1">
    <source>
        <dbReference type="EMBL" id="AFN37492.1"/>
    </source>
</evidence>
<organism evidence="1 2">
    <name type="scientific">Vibrio phage phi-pp2</name>
    <dbReference type="NCBI Taxonomy" id="1204514"/>
    <lineage>
        <taxon>Viruses</taxon>
        <taxon>Duplodnaviria</taxon>
        <taxon>Heunggongvirae</taxon>
        <taxon>Uroviricota</taxon>
        <taxon>Caudoviricetes</taxon>
        <taxon>Pantevenvirales</taxon>
        <taxon>Straboviridae</taxon>
        <taxon>Schizotequatrovirus</taxon>
        <taxon>Schizotequatrovirus KVP40</taxon>
    </lineage>
</organism>
<reference evidence="1 2" key="1">
    <citation type="journal article" date="2012" name="BMC Genomics">
        <title>Genome-wide characterization of vibrio phage phipp2 with unique arrangements of the mob-like genes.</title>
        <authorList>
            <person name="Lin Y.R."/>
            <person name="Lin C.S."/>
        </authorList>
    </citation>
    <scope>NUCLEOTIDE SEQUENCE [LARGE SCALE GENOMIC DNA]</scope>
</reference>
<gene>
    <name evidence="1" type="ORF">pp2_259</name>
</gene>
<proteinExistence type="predicted"/>
<dbReference type="Gene3D" id="3.40.50.2000">
    <property type="entry name" value="Glycogen Phosphorylase B"/>
    <property type="match status" value="1"/>
</dbReference>
<sequence length="380" mass="44134">MGDAIIVLDPLLKLARNLRRNRKKFHICVPLAAFMVRGQLKGLIEYVIQQHDVQDNVTVVDYDELSGIDNDFDLYVHYSTSLGGYLYNNRQFMGAKRKVTSKVKEDNSIDYTLFDDVIDTTAFAQLNFPLWAHYNEVNRQILERYFDISCDAIRYSLELDWNSHTPVPNPQRSDKTFMFHVCDDMSSSARWDNSDYIKFIKCLNSQMKNLPKISFVVHNNEDSVREIVNSIDNDVEYIQGELKDIAEHINNNVHAVFTHSTGILHLAAALSCTTVELSRSQQKYHGIEWCPPCRRGKHFIISPRFFGWDDLVDIDIELASKKVYSWMFDRLYCPIDDTLSAYRTLYSTILEMETRISKDDLSTLAFAIDNKINQVNNFKF</sequence>
<evidence type="ECO:0000313" key="2">
    <source>
        <dbReference type="Proteomes" id="UP000009015"/>
    </source>
</evidence>
<protein>
    <submittedName>
        <fullName evidence="1">Uncharacterized protein</fullName>
    </submittedName>
</protein>
<accession>I6X2M3</accession>
<dbReference type="Proteomes" id="UP000009015">
    <property type="component" value="Segment"/>
</dbReference>